<keyword evidence="4 6" id="KW-0456">Lyase</keyword>
<dbReference type="NCBIfam" id="NF006600">
    <property type="entry name" value="PRK09140.1"/>
    <property type="match status" value="1"/>
</dbReference>
<reference evidence="6 7" key="1">
    <citation type="submission" date="2020-08" db="EMBL/GenBank/DDBJ databases">
        <title>Genomic Encyclopedia of Type Strains, Phase IV (KMG-IV): sequencing the most valuable type-strain genomes for metagenomic binning, comparative biology and taxonomic classification.</title>
        <authorList>
            <person name="Goeker M."/>
        </authorList>
    </citation>
    <scope>NUCLEOTIDE SEQUENCE [LARGE SCALE GENOMIC DNA]</scope>
    <source>
        <strain evidence="6 7">DSM 25079</strain>
    </source>
</reference>
<dbReference type="PANTHER" id="PTHR30246:SF1">
    <property type="entry name" value="2-DEHYDRO-3-DEOXY-6-PHOSPHOGALACTONATE ALDOLASE-RELATED"/>
    <property type="match status" value="1"/>
</dbReference>
<gene>
    <name evidence="6" type="ORF">FHS49_001377</name>
</gene>
<dbReference type="Pfam" id="PF01081">
    <property type="entry name" value="Aldolase"/>
    <property type="match status" value="1"/>
</dbReference>
<protein>
    <submittedName>
        <fullName evidence="6">2-dehydro-3-deoxyphosphogalactonate aldolase</fullName>
        <ecNumber evidence="6">4.1.2.21</ecNumber>
    </submittedName>
</protein>
<evidence type="ECO:0000313" key="7">
    <source>
        <dbReference type="Proteomes" id="UP000549617"/>
    </source>
</evidence>
<dbReference type="PROSITE" id="PS00160">
    <property type="entry name" value="ALDOLASE_KDPG_KHG_2"/>
    <property type="match status" value="1"/>
</dbReference>
<organism evidence="6 7">
    <name type="scientific">Sphingobium boeckii</name>
    <dbReference type="NCBI Taxonomy" id="1082345"/>
    <lineage>
        <taxon>Bacteria</taxon>
        <taxon>Pseudomonadati</taxon>
        <taxon>Pseudomonadota</taxon>
        <taxon>Alphaproteobacteria</taxon>
        <taxon>Sphingomonadales</taxon>
        <taxon>Sphingomonadaceae</taxon>
        <taxon>Sphingobium</taxon>
    </lineage>
</organism>
<comment type="caution">
    <text evidence="6">The sequence shown here is derived from an EMBL/GenBank/DDBJ whole genome shotgun (WGS) entry which is preliminary data.</text>
</comment>
<dbReference type="InterPro" id="IPR013785">
    <property type="entry name" value="Aldolase_TIM"/>
</dbReference>
<evidence type="ECO:0000313" key="6">
    <source>
        <dbReference type="EMBL" id="MBB5685369.1"/>
    </source>
</evidence>
<evidence type="ECO:0000256" key="5">
    <source>
        <dbReference type="ARBA" id="ARBA00023277"/>
    </source>
</evidence>
<evidence type="ECO:0000256" key="2">
    <source>
        <dbReference type="ARBA" id="ARBA00006906"/>
    </source>
</evidence>
<sequence>MTLNEVLVALPLVAILRGITPAEAVPVSIALYDIGFRCIEVPLNSPDPLESIAAISAHLGDRALIGAGTVLRVDDVARVAKAGGRIIISPNCNVDVIAATKAAGLFSLPAFFTPTEAFSALAAGADGLKLFPAEVAGPVALKAMRAVLPPQCPVLPVGGVDADTIADYLAAGASGFGIGSSLYAPGRDPADVARRGSALIAAFLQHAHHLPTVDRP</sequence>
<dbReference type="GO" id="GO:0008674">
    <property type="term" value="F:2-dehydro-3-deoxy-6-phosphogalactonate aldolase activity"/>
    <property type="evidence" value="ECO:0007669"/>
    <property type="project" value="UniProtKB-EC"/>
</dbReference>
<accession>A0A7W9EDX2</accession>
<keyword evidence="5" id="KW-0119">Carbohydrate metabolism</keyword>
<evidence type="ECO:0000256" key="3">
    <source>
        <dbReference type="ARBA" id="ARBA00011233"/>
    </source>
</evidence>
<evidence type="ECO:0000256" key="4">
    <source>
        <dbReference type="ARBA" id="ARBA00023239"/>
    </source>
</evidence>
<comment type="pathway">
    <text evidence="1">Carbohydrate acid metabolism.</text>
</comment>
<dbReference type="Gene3D" id="3.20.20.70">
    <property type="entry name" value="Aldolase class I"/>
    <property type="match status" value="1"/>
</dbReference>
<dbReference type="SUPFAM" id="SSF51569">
    <property type="entry name" value="Aldolase"/>
    <property type="match status" value="1"/>
</dbReference>
<keyword evidence="7" id="KW-1185">Reference proteome</keyword>
<dbReference type="Proteomes" id="UP000549617">
    <property type="component" value="Unassembled WGS sequence"/>
</dbReference>
<dbReference type="InterPro" id="IPR000887">
    <property type="entry name" value="Aldlse_KDPG_KHG"/>
</dbReference>
<name>A0A7W9EDX2_9SPHN</name>
<dbReference type="EMBL" id="JACIJC010000002">
    <property type="protein sequence ID" value="MBB5685369.1"/>
    <property type="molecule type" value="Genomic_DNA"/>
</dbReference>
<comment type="similarity">
    <text evidence="2">Belongs to the KHG/KDPG aldolase family.</text>
</comment>
<proteinExistence type="inferred from homology"/>
<dbReference type="PANTHER" id="PTHR30246">
    <property type="entry name" value="2-KETO-3-DEOXY-6-PHOSPHOGLUCONATE ALDOLASE"/>
    <property type="match status" value="1"/>
</dbReference>
<dbReference type="AlphaFoldDB" id="A0A7W9EDX2"/>
<dbReference type="EC" id="4.1.2.21" evidence="6"/>
<comment type="subunit">
    <text evidence="3">Homotrimer.</text>
</comment>
<dbReference type="CDD" id="cd00452">
    <property type="entry name" value="KDPG_aldolase"/>
    <property type="match status" value="1"/>
</dbReference>
<dbReference type="RefSeq" id="WP_343052914.1">
    <property type="nucleotide sequence ID" value="NZ_JACIJC010000002.1"/>
</dbReference>
<dbReference type="InterPro" id="IPR031338">
    <property type="entry name" value="KDPG/KHG_AS_2"/>
</dbReference>
<evidence type="ECO:0000256" key="1">
    <source>
        <dbReference type="ARBA" id="ARBA00004761"/>
    </source>
</evidence>